<evidence type="ECO:0000313" key="2">
    <source>
        <dbReference type="Proteomes" id="UP000257109"/>
    </source>
</evidence>
<accession>A0A371FIL8</accession>
<dbReference type="EMBL" id="QJKJ01008954">
    <property type="protein sequence ID" value="RDX78132.1"/>
    <property type="molecule type" value="Genomic_DNA"/>
</dbReference>
<sequence>MISTPLPVEYVKGDEEALKTSFKALEIVGTTSAKSEGGSLKPSKAAIMVAKVLIGHSYQPSKGLGKDLEGIVELTRLHQGYKRGISVKDPTNTTRPLSLLHQWGHCIPRSNCDDKRSAMQLLNSITLTNPIGKTNRKARRKKPWLLEQEGPKLQSGVEELEIINLGEEGETREIKVEKEMPPYLKQRLVVLLKEFADVFA</sequence>
<dbReference type="OrthoDB" id="1095202at2759"/>
<reference evidence="1" key="1">
    <citation type="submission" date="2018-05" db="EMBL/GenBank/DDBJ databases">
        <title>Draft genome of Mucuna pruriens seed.</title>
        <authorList>
            <person name="Nnadi N.E."/>
            <person name="Vos R."/>
            <person name="Hasami M.H."/>
            <person name="Devisetty U.K."/>
            <person name="Aguiy J.C."/>
        </authorList>
    </citation>
    <scope>NUCLEOTIDE SEQUENCE [LARGE SCALE GENOMIC DNA]</scope>
    <source>
        <strain evidence="1">JCA_2017</strain>
    </source>
</reference>
<dbReference type="AlphaFoldDB" id="A0A371FIL8"/>
<evidence type="ECO:0008006" key="3">
    <source>
        <dbReference type="Google" id="ProtNLM"/>
    </source>
</evidence>
<comment type="caution">
    <text evidence="1">The sequence shown here is derived from an EMBL/GenBank/DDBJ whole genome shotgun (WGS) entry which is preliminary data.</text>
</comment>
<feature type="non-terminal residue" evidence="1">
    <location>
        <position position="1"/>
    </location>
</feature>
<proteinExistence type="predicted"/>
<evidence type="ECO:0000313" key="1">
    <source>
        <dbReference type="EMBL" id="RDX78132.1"/>
    </source>
</evidence>
<organism evidence="1 2">
    <name type="scientific">Mucuna pruriens</name>
    <name type="common">Velvet bean</name>
    <name type="synonym">Dolichos pruriens</name>
    <dbReference type="NCBI Taxonomy" id="157652"/>
    <lineage>
        <taxon>Eukaryota</taxon>
        <taxon>Viridiplantae</taxon>
        <taxon>Streptophyta</taxon>
        <taxon>Embryophyta</taxon>
        <taxon>Tracheophyta</taxon>
        <taxon>Spermatophyta</taxon>
        <taxon>Magnoliopsida</taxon>
        <taxon>eudicotyledons</taxon>
        <taxon>Gunneridae</taxon>
        <taxon>Pentapetalae</taxon>
        <taxon>rosids</taxon>
        <taxon>fabids</taxon>
        <taxon>Fabales</taxon>
        <taxon>Fabaceae</taxon>
        <taxon>Papilionoideae</taxon>
        <taxon>50 kb inversion clade</taxon>
        <taxon>NPAAA clade</taxon>
        <taxon>indigoferoid/millettioid clade</taxon>
        <taxon>Phaseoleae</taxon>
        <taxon>Mucuna</taxon>
    </lineage>
</organism>
<name>A0A371FIL8_MUCPR</name>
<gene>
    <name evidence="1" type="ORF">CR513_41639</name>
</gene>
<keyword evidence="2" id="KW-1185">Reference proteome</keyword>
<dbReference type="Proteomes" id="UP000257109">
    <property type="component" value="Unassembled WGS sequence"/>
</dbReference>
<protein>
    <recommendedName>
        <fullName evidence="3">G-patch domain-containing protein</fullName>
    </recommendedName>
</protein>